<evidence type="ECO:0000256" key="1">
    <source>
        <dbReference type="SAM" id="MobiDB-lite"/>
    </source>
</evidence>
<protein>
    <submittedName>
        <fullName evidence="2">Uncharacterized protein</fullName>
    </submittedName>
</protein>
<dbReference type="AlphaFoldDB" id="A0A022QRY8"/>
<sequence length="108" mass="11935">MLIKPHDSSEAPAKENTAARKPHEPYEETDDENTAARESHESSEASEMNGAVEIRRHNPPPIDVTVLEIGTADKEVLAGYCPVSNVIEPCTWKVLPAREDSAKIRIVF</sequence>
<keyword evidence="3" id="KW-1185">Reference proteome</keyword>
<name>A0A022QRY8_ERYGU</name>
<feature type="compositionally biased region" description="Basic and acidic residues" evidence="1">
    <location>
        <begin position="34"/>
        <end position="43"/>
    </location>
</feature>
<feature type="compositionally biased region" description="Basic and acidic residues" evidence="1">
    <location>
        <begin position="1"/>
        <end position="26"/>
    </location>
</feature>
<dbReference type="STRING" id="4155.A0A022QRY8"/>
<dbReference type="EMBL" id="KI631268">
    <property type="protein sequence ID" value="EYU29280.1"/>
    <property type="molecule type" value="Genomic_DNA"/>
</dbReference>
<dbReference type="Proteomes" id="UP000030748">
    <property type="component" value="Unassembled WGS sequence"/>
</dbReference>
<dbReference type="PhylomeDB" id="A0A022QRY8"/>
<proteinExistence type="predicted"/>
<gene>
    <name evidence="2" type="ORF">MIMGU_mgv1a022448mg</name>
</gene>
<evidence type="ECO:0000313" key="3">
    <source>
        <dbReference type="Proteomes" id="UP000030748"/>
    </source>
</evidence>
<feature type="region of interest" description="Disordered" evidence="1">
    <location>
        <begin position="1"/>
        <end position="58"/>
    </location>
</feature>
<evidence type="ECO:0000313" key="2">
    <source>
        <dbReference type="EMBL" id="EYU29280.1"/>
    </source>
</evidence>
<reference evidence="2 3" key="1">
    <citation type="journal article" date="2013" name="Proc. Natl. Acad. Sci. U.S.A.">
        <title>Fine-scale variation in meiotic recombination in Mimulus inferred from population shotgun sequencing.</title>
        <authorList>
            <person name="Hellsten U."/>
            <person name="Wright K.M."/>
            <person name="Jenkins J."/>
            <person name="Shu S."/>
            <person name="Yuan Y."/>
            <person name="Wessler S.R."/>
            <person name="Schmutz J."/>
            <person name="Willis J.H."/>
            <person name="Rokhsar D.S."/>
        </authorList>
    </citation>
    <scope>NUCLEOTIDE SEQUENCE [LARGE SCALE GENOMIC DNA]</scope>
    <source>
        <strain evidence="3">cv. DUN x IM62</strain>
    </source>
</reference>
<accession>A0A022QRY8</accession>
<organism evidence="2 3">
    <name type="scientific">Erythranthe guttata</name>
    <name type="common">Yellow monkey flower</name>
    <name type="synonym">Mimulus guttatus</name>
    <dbReference type="NCBI Taxonomy" id="4155"/>
    <lineage>
        <taxon>Eukaryota</taxon>
        <taxon>Viridiplantae</taxon>
        <taxon>Streptophyta</taxon>
        <taxon>Embryophyta</taxon>
        <taxon>Tracheophyta</taxon>
        <taxon>Spermatophyta</taxon>
        <taxon>Magnoliopsida</taxon>
        <taxon>eudicotyledons</taxon>
        <taxon>Gunneridae</taxon>
        <taxon>Pentapetalae</taxon>
        <taxon>asterids</taxon>
        <taxon>lamiids</taxon>
        <taxon>Lamiales</taxon>
        <taxon>Phrymaceae</taxon>
        <taxon>Erythranthe</taxon>
    </lineage>
</organism>
<dbReference type="eggNOG" id="KOG1196">
    <property type="taxonomic scope" value="Eukaryota"/>
</dbReference>